<evidence type="ECO:0000313" key="2">
    <source>
        <dbReference type="Proteomes" id="UP001232584"/>
    </source>
</evidence>
<keyword evidence="2" id="KW-1185">Reference proteome</keyword>
<dbReference type="Proteomes" id="UP001232584">
    <property type="component" value="Unassembled WGS sequence"/>
</dbReference>
<gene>
    <name evidence="1" type="ORF">QOZ92_000605</name>
</gene>
<dbReference type="EMBL" id="JAUSWG010000002">
    <property type="protein sequence ID" value="MDQ0555492.1"/>
    <property type="molecule type" value="Genomic_DNA"/>
</dbReference>
<organism evidence="1 2">
    <name type="scientific">Paraclostridium ghonii</name>
    <dbReference type="NCBI Taxonomy" id="29358"/>
    <lineage>
        <taxon>Bacteria</taxon>
        <taxon>Bacillati</taxon>
        <taxon>Bacillota</taxon>
        <taxon>Clostridia</taxon>
        <taxon>Peptostreptococcales</taxon>
        <taxon>Peptostreptococcaceae</taxon>
        <taxon>Paraclostridium</taxon>
    </lineage>
</organism>
<comment type="caution">
    <text evidence="1">The sequence shown here is derived from an EMBL/GenBank/DDBJ whole genome shotgun (WGS) entry which is preliminary data.</text>
</comment>
<reference evidence="1 2" key="1">
    <citation type="submission" date="2023-07" db="EMBL/GenBank/DDBJ databases">
        <title>Genomic Encyclopedia of Type Strains, Phase IV (KMG-IV): sequencing the most valuable type-strain genomes for metagenomic binning, comparative biology and taxonomic classification.</title>
        <authorList>
            <person name="Goeker M."/>
        </authorList>
    </citation>
    <scope>NUCLEOTIDE SEQUENCE [LARGE SCALE GENOMIC DNA]</scope>
    <source>
        <strain evidence="1 2">DSM 15049</strain>
    </source>
</reference>
<evidence type="ECO:0000313" key="1">
    <source>
        <dbReference type="EMBL" id="MDQ0555492.1"/>
    </source>
</evidence>
<protein>
    <submittedName>
        <fullName evidence="1">Uncharacterized protein</fullName>
    </submittedName>
</protein>
<sequence length="384" mass="46166">MTSRSDRNKIENTIEKFNKSNISKQIESLNILILDDEEHRYNKPEKITLANNKEFSFKDNIYNFKKITDLIIERNKKKNEFIIKIYDDINMVFDSGRIKYFSIIKDTELLTSDCYHESYETAMWNRGYGDIQLTAFIPLTYEKKISCLLQFRKHDISAVDITFNQEMLLQDYFIEEDEFKRKHNVGRYVDEEMLYMQIENIRFNINAHTGYHIFQLFCELKEQYFKSKKIIDKKLGAESIRKIDDKYCLMTISKQQWNEILFFAREHDYFNDNGEWNIFNNNWNDDRLTLSPNVHGEIRGDILAEIRVKRSRENISMLDVFWKPGFKNDKPSMEGFDNVVKWKADYTLDWMINKLLPEAHEFYKNSNDNTNSKMSLLKRFFSKS</sequence>
<accession>A0ABU0MX67</accession>
<name>A0ABU0MX67_9FIRM</name>
<proteinExistence type="predicted"/>